<gene>
    <name evidence="1" type="ORF">N781_06630</name>
</gene>
<dbReference type="RefSeq" id="WP_026801188.1">
    <property type="nucleotide sequence ID" value="NZ_AULI01000013.1"/>
</dbReference>
<protein>
    <recommendedName>
        <fullName evidence="3">YhdB-like protein</fullName>
    </recommendedName>
</protein>
<dbReference type="STRING" id="1385510.GCA_000425205_02913"/>
<dbReference type="InterPro" id="IPR025431">
    <property type="entry name" value="YhdB-like"/>
</dbReference>
<proteinExistence type="predicted"/>
<comment type="caution">
    <text evidence="1">The sequence shown here is derived from an EMBL/GenBank/DDBJ whole genome shotgun (WGS) entry which is preliminary data.</text>
</comment>
<dbReference type="Proteomes" id="UP000030528">
    <property type="component" value="Unassembled WGS sequence"/>
</dbReference>
<keyword evidence="2" id="KW-1185">Reference proteome</keyword>
<reference evidence="1 2" key="1">
    <citation type="submission" date="2013-08" db="EMBL/GenBank/DDBJ databases">
        <authorList>
            <person name="Huang J."/>
            <person name="Wang G."/>
        </authorList>
    </citation>
    <scope>NUCLEOTIDE SEQUENCE [LARGE SCALE GENOMIC DNA]</scope>
    <source>
        <strain evidence="1 2">JSM 076056</strain>
    </source>
</reference>
<dbReference type="OrthoDB" id="2691588at2"/>
<name>A0A0A5GC10_9BACI</name>
<evidence type="ECO:0000313" key="2">
    <source>
        <dbReference type="Proteomes" id="UP000030528"/>
    </source>
</evidence>
<accession>A0A0A5GC10</accession>
<organism evidence="1 2">
    <name type="scientific">Pontibacillus halophilus JSM 076056 = DSM 19796</name>
    <dbReference type="NCBI Taxonomy" id="1385510"/>
    <lineage>
        <taxon>Bacteria</taxon>
        <taxon>Bacillati</taxon>
        <taxon>Bacillota</taxon>
        <taxon>Bacilli</taxon>
        <taxon>Bacillales</taxon>
        <taxon>Bacillaceae</taxon>
        <taxon>Pontibacillus</taxon>
    </lineage>
</organism>
<dbReference type="Pfam" id="PF14148">
    <property type="entry name" value="YhdB"/>
    <property type="match status" value="1"/>
</dbReference>
<dbReference type="EMBL" id="AVPE01000013">
    <property type="protein sequence ID" value="KGX90726.1"/>
    <property type="molecule type" value="Genomic_DNA"/>
</dbReference>
<dbReference type="eggNOG" id="ENOG503302Z">
    <property type="taxonomic scope" value="Bacteria"/>
</dbReference>
<evidence type="ECO:0000313" key="1">
    <source>
        <dbReference type="EMBL" id="KGX90726.1"/>
    </source>
</evidence>
<evidence type="ECO:0008006" key="3">
    <source>
        <dbReference type="Google" id="ProtNLM"/>
    </source>
</evidence>
<sequence>MNVQIADYDKALYFTLWGQWDDLLVLMVRTKDDFLAKKIESFLHAYHYSPHDNDVSDHHYSLLQYIDHAMYYEPPAEYTLV</sequence>
<dbReference type="AlphaFoldDB" id="A0A0A5GC10"/>